<proteinExistence type="predicted"/>
<feature type="region of interest" description="Disordered" evidence="1">
    <location>
        <begin position="1"/>
        <end position="26"/>
    </location>
</feature>
<evidence type="ECO:0000256" key="1">
    <source>
        <dbReference type="SAM" id="MobiDB-lite"/>
    </source>
</evidence>
<dbReference type="InterPro" id="IPR036388">
    <property type="entry name" value="WH-like_DNA-bd_sf"/>
</dbReference>
<comment type="caution">
    <text evidence="2">The sequence shown here is derived from an EMBL/GenBank/DDBJ whole genome shotgun (WGS) entry which is preliminary data.</text>
</comment>
<gene>
    <name evidence="2" type="ORF">DI555_03995</name>
</gene>
<dbReference type="EMBL" id="QFPX01000003">
    <property type="protein sequence ID" value="PZQ56528.1"/>
    <property type="molecule type" value="Genomic_DNA"/>
</dbReference>
<name>A0A2W5NW03_9SPHN</name>
<protein>
    <recommendedName>
        <fullName evidence="4">MarR family transcriptional regulator</fullName>
    </recommendedName>
</protein>
<evidence type="ECO:0000313" key="3">
    <source>
        <dbReference type="Proteomes" id="UP000249082"/>
    </source>
</evidence>
<accession>A0A2W5NW03</accession>
<evidence type="ECO:0008006" key="4">
    <source>
        <dbReference type="Google" id="ProtNLM"/>
    </source>
</evidence>
<reference evidence="2 3" key="1">
    <citation type="submission" date="2017-08" db="EMBL/GenBank/DDBJ databases">
        <title>Infants hospitalized years apart are colonized by the same room-sourced microbial strains.</title>
        <authorList>
            <person name="Brooks B."/>
            <person name="Olm M.R."/>
            <person name="Firek B.A."/>
            <person name="Baker R."/>
            <person name="Thomas B.C."/>
            <person name="Morowitz M.J."/>
            <person name="Banfield J.F."/>
        </authorList>
    </citation>
    <scope>NUCLEOTIDE SEQUENCE [LARGE SCALE GENOMIC DNA]</scope>
    <source>
        <strain evidence="2">S2_005_002_R2_33</strain>
    </source>
</reference>
<evidence type="ECO:0000313" key="2">
    <source>
        <dbReference type="EMBL" id="PZQ56528.1"/>
    </source>
</evidence>
<sequence length="138" mass="14783">MGRKLRDEDGGGIDPRAGSDDLSGLPAGESANDAADLLALAEYIYRCRRIRDEMLGADYFGEPAWDLLLGLYIGETRGRAPLGNLSTNTALRWQSVLETEGLVTRRTDGDAAGSNACLTAKGHALMRDYLRKAGSPAP</sequence>
<dbReference type="Proteomes" id="UP000249082">
    <property type="component" value="Unassembled WGS sequence"/>
</dbReference>
<organism evidence="2 3">
    <name type="scientific">Novosphingobium pentaromativorans</name>
    <dbReference type="NCBI Taxonomy" id="205844"/>
    <lineage>
        <taxon>Bacteria</taxon>
        <taxon>Pseudomonadati</taxon>
        <taxon>Pseudomonadota</taxon>
        <taxon>Alphaproteobacteria</taxon>
        <taxon>Sphingomonadales</taxon>
        <taxon>Sphingomonadaceae</taxon>
        <taxon>Novosphingobium</taxon>
    </lineage>
</organism>
<dbReference type="Gene3D" id="1.10.10.10">
    <property type="entry name" value="Winged helix-like DNA-binding domain superfamily/Winged helix DNA-binding domain"/>
    <property type="match status" value="1"/>
</dbReference>
<dbReference type="AlphaFoldDB" id="A0A2W5NW03"/>